<reference evidence="2" key="1">
    <citation type="journal article" date="2019" name="Nat. Commun.">
        <title>Expansion of phycobilisome linker gene families in mesophilic red algae.</title>
        <authorList>
            <person name="Lee J."/>
            <person name="Kim D."/>
            <person name="Bhattacharya D."/>
            <person name="Yoon H.S."/>
        </authorList>
    </citation>
    <scope>NUCLEOTIDE SEQUENCE [LARGE SCALE GENOMIC DNA]</scope>
    <source>
        <strain evidence="2">CCMP 1328</strain>
    </source>
</reference>
<dbReference type="EMBL" id="VRMN01000044">
    <property type="protein sequence ID" value="KAA8490228.1"/>
    <property type="molecule type" value="Genomic_DNA"/>
</dbReference>
<organism evidence="1 2">
    <name type="scientific">Porphyridium purpureum</name>
    <name type="common">Red alga</name>
    <name type="synonym">Porphyridium cruentum</name>
    <dbReference type="NCBI Taxonomy" id="35688"/>
    <lineage>
        <taxon>Eukaryota</taxon>
        <taxon>Rhodophyta</taxon>
        <taxon>Bangiophyceae</taxon>
        <taxon>Porphyridiales</taxon>
        <taxon>Porphyridiaceae</taxon>
        <taxon>Porphyridium</taxon>
    </lineage>
</organism>
<evidence type="ECO:0000313" key="1">
    <source>
        <dbReference type="EMBL" id="KAA8490228.1"/>
    </source>
</evidence>
<proteinExistence type="predicted"/>
<sequence>MPAVARSSAVCSAPLDPDGHHALACAFGPSRVGRHEFLADVVYNFALDADLRPTREQRHDGSATLHRPYDVRCGAWGIDIVVVVPVRTGAGLSGSAIAREAG</sequence>
<gene>
    <name evidence="1" type="ORF">FVE85_9795</name>
</gene>
<dbReference type="AlphaFoldDB" id="A0A5J4YG22"/>
<evidence type="ECO:0000313" key="2">
    <source>
        <dbReference type="Proteomes" id="UP000324585"/>
    </source>
</evidence>
<dbReference type="Proteomes" id="UP000324585">
    <property type="component" value="Unassembled WGS sequence"/>
</dbReference>
<protein>
    <submittedName>
        <fullName evidence="1">Uncharacterized protein</fullName>
    </submittedName>
</protein>
<comment type="caution">
    <text evidence="1">The sequence shown here is derived from an EMBL/GenBank/DDBJ whole genome shotgun (WGS) entry which is preliminary data.</text>
</comment>
<accession>A0A5J4YG22</accession>
<name>A0A5J4YG22_PORPP</name>
<keyword evidence="2" id="KW-1185">Reference proteome</keyword>